<comment type="caution">
    <text evidence="13">The sequence shown here is derived from an EMBL/GenBank/DDBJ whole genome shotgun (WGS) entry which is preliminary data.</text>
</comment>
<evidence type="ECO:0000256" key="8">
    <source>
        <dbReference type="SAM" id="MobiDB-lite"/>
    </source>
</evidence>
<keyword evidence="3 6" id="KW-0597">Phosphoprotein</keyword>
<dbReference type="SUPFAM" id="SSF47384">
    <property type="entry name" value="Homodimeric domain of signal transducing histidine kinase"/>
    <property type="match status" value="1"/>
</dbReference>
<feature type="domain" description="Histidine kinase" evidence="9">
    <location>
        <begin position="740"/>
        <end position="963"/>
    </location>
</feature>
<dbReference type="SUPFAM" id="SSF52172">
    <property type="entry name" value="CheY-like"/>
    <property type="match status" value="1"/>
</dbReference>
<feature type="domain" description="PAS" evidence="11">
    <location>
        <begin position="605"/>
        <end position="675"/>
    </location>
</feature>
<feature type="domain" description="PAC" evidence="12">
    <location>
        <begin position="552"/>
        <end position="604"/>
    </location>
</feature>
<evidence type="ECO:0000259" key="10">
    <source>
        <dbReference type="PROSITE" id="PS50110"/>
    </source>
</evidence>
<dbReference type="AlphaFoldDB" id="A0A5C6F8B5"/>
<dbReference type="InterPro" id="IPR013767">
    <property type="entry name" value="PAS_fold"/>
</dbReference>
<dbReference type="InterPro" id="IPR003661">
    <property type="entry name" value="HisK_dim/P_dom"/>
</dbReference>
<dbReference type="Pfam" id="PF00512">
    <property type="entry name" value="HisKA"/>
    <property type="match status" value="1"/>
</dbReference>
<dbReference type="EC" id="2.7.13.3" evidence="2"/>
<dbReference type="InterPro" id="IPR000014">
    <property type="entry name" value="PAS"/>
</dbReference>
<dbReference type="Gene3D" id="3.30.450.20">
    <property type="entry name" value="PAS domain"/>
    <property type="match status" value="5"/>
</dbReference>
<evidence type="ECO:0000256" key="7">
    <source>
        <dbReference type="SAM" id="Coils"/>
    </source>
</evidence>
<comment type="catalytic activity">
    <reaction evidence="1">
        <text>ATP + protein L-histidine = ADP + protein N-phospho-L-histidine.</text>
        <dbReference type="EC" id="2.7.13.3"/>
    </reaction>
</comment>
<accession>A0A5C6F8B5</accession>
<proteinExistence type="predicted"/>
<dbReference type="PANTHER" id="PTHR43304:SF1">
    <property type="entry name" value="PAC DOMAIN-CONTAINING PROTEIN"/>
    <property type="match status" value="1"/>
</dbReference>
<dbReference type="CDD" id="cd00130">
    <property type="entry name" value="PAS"/>
    <property type="match status" value="4"/>
</dbReference>
<feature type="domain" description="Response regulatory" evidence="10">
    <location>
        <begin position="984"/>
        <end position="1100"/>
    </location>
</feature>
<dbReference type="SMART" id="SM00387">
    <property type="entry name" value="HATPase_c"/>
    <property type="match status" value="1"/>
</dbReference>
<feature type="domain" description="PAS" evidence="11">
    <location>
        <begin position="370"/>
        <end position="422"/>
    </location>
</feature>
<dbReference type="OrthoDB" id="5287556at2"/>
<evidence type="ECO:0000259" key="11">
    <source>
        <dbReference type="PROSITE" id="PS50112"/>
    </source>
</evidence>
<protein>
    <recommendedName>
        <fullName evidence="2">histidine kinase</fullName>
        <ecNumber evidence="2">2.7.13.3</ecNumber>
    </recommendedName>
</protein>
<evidence type="ECO:0000313" key="13">
    <source>
        <dbReference type="EMBL" id="TWU57993.1"/>
    </source>
</evidence>
<dbReference type="PROSITE" id="PS50112">
    <property type="entry name" value="PAS"/>
    <property type="match status" value="3"/>
</dbReference>
<evidence type="ECO:0000259" key="9">
    <source>
        <dbReference type="PROSITE" id="PS50109"/>
    </source>
</evidence>
<dbReference type="InterPro" id="IPR004358">
    <property type="entry name" value="Sig_transdc_His_kin-like_C"/>
</dbReference>
<keyword evidence="5" id="KW-0418">Kinase</keyword>
<dbReference type="InterPro" id="IPR000700">
    <property type="entry name" value="PAS-assoc_C"/>
</dbReference>
<dbReference type="GO" id="GO:0006355">
    <property type="term" value="P:regulation of DNA-templated transcription"/>
    <property type="evidence" value="ECO:0007669"/>
    <property type="project" value="InterPro"/>
</dbReference>
<dbReference type="GO" id="GO:0000155">
    <property type="term" value="F:phosphorelay sensor kinase activity"/>
    <property type="evidence" value="ECO:0007669"/>
    <property type="project" value="InterPro"/>
</dbReference>
<dbReference type="Pfam" id="PF00989">
    <property type="entry name" value="PAS"/>
    <property type="match status" value="1"/>
</dbReference>
<feature type="region of interest" description="Disordered" evidence="8">
    <location>
        <begin position="1"/>
        <end position="34"/>
    </location>
</feature>
<dbReference type="SMART" id="SM00091">
    <property type="entry name" value="PAS"/>
    <property type="match status" value="4"/>
</dbReference>
<dbReference type="InterPro" id="IPR001610">
    <property type="entry name" value="PAC"/>
</dbReference>
<dbReference type="PROSITE" id="PS50113">
    <property type="entry name" value="PAC"/>
    <property type="match status" value="4"/>
</dbReference>
<dbReference type="InterPro" id="IPR005467">
    <property type="entry name" value="His_kinase_dom"/>
</dbReference>
<dbReference type="InterPro" id="IPR013655">
    <property type="entry name" value="PAS_fold_3"/>
</dbReference>
<dbReference type="Gene3D" id="3.30.565.10">
    <property type="entry name" value="Histidine kinase-like ATPase, C-terminal domain"/>
    <property type="match status" value="1"/>
</dbReference>
<keyword evidence="7" id="KW-0175">Coiled coil</keyword>
<dbReference type="PROSITE" id="PS50109">
    <property type="entry name" value="HIS_KIN"/>
    <property type="match status" value="1"/>
</dbReference>
<dbReference type="InterPro" id="IPR052162">
    <property type="entry name" value="Sensor_kinase/Photoreceptor"/>
</dbReference>
<dbReference type="Gene3D" id="1.10.287.130">
    <property type="match status" value="1"/>
</dbReference>
<evidence type="ECO:0000256" key="6">
    <source>
        <dbReference type="PROSITE-ProRule" id="PRU00169"/>
    </source>
</evidence>
<dbReference type="Pfam" id="PF08447">
    <property type="entry name" value="PAS_3"/>
    <property type="match status" value="3"/>
</dbReference>
<dbReference type="InterPro" id="IPR013656">
    <property type="entry name" value="PAS_4"/>
</dbReference>
<dbReference type="InterPro" id="IPR003594">
    <property type="entry name" value="HATPase_dom"/>
</dbReference>
<feature type="compositionally biased region" description="Basic and acidic residues" evidence="8">
    <location>
        <begin position="17"/>
        <end position="29"/>
    </location>
</feature>
<dbReference type="Pfam" id="PF02518">
    <property type="entry name" value="HATPase_c"/>
    <property type="match status" value="1"/>
</dbReference>
<dbReference type="Gene3D" id="3.40.50.2300">
    <property type="match status" value="1"/>
</dbReference>
<sequence>MSEDAKLQVNQQLASEVVRHDSDSGHDSDASPFDSESTLMQQLKLHQIELEQQNAELRRAVADVNDQCAKYFKLYDQAPVGCCTVNRLGTVVEANHTLLSLLGTVRDELIEASLAQFIHPEDQDDFHQMHNELHSMIQVAQEDGVEGDIEVDRSHLNPVATSCEVRMLQSDGGCFWAHFFALVPSSKQESSSAGQQSAVQISIAKVDSRRNPLSQLKGSEQHLKESQSIAQIGSFHWNSQTNEVFWSDEAYRIFGQLPGEFQPSFDSYIAAIHPSDKSFVLDSLNHAIDTLGAFDHVYRAILPNGTQRWFNARGWATLGPNGELAGLDGTCQDITESKIETEAKQEALGRLEKIASHLPGFVYQYRLRPDGSSCLPYASENLRQIFRLDPEDVVDASAMDGIIHPDDRDGFREAVEKSARDLTRFNHEFRLEFSDGEIKWLSINSFPEREPDGSILWHGYAADVSERKNAEFNLYRSKQDLNEAQRIARMGSWHLNLETNEVQWSDEVYRVFGLDPALPAPTVDEQKQLFVEDSWAKMNAAVENTTRTGVAYEVELEILRIGQYRGWMWARGEVVKDPSGRTIGLRGVAQDITRRKRAEVELQQSETLLRIVTGSARVGLVVLSAERRYSFANETYAAILGRPSASIVGHLVADVLPEIYEELIRPQMDRAFAGESVDYEVRVPKGSGEAIVTLYYQPVFEGNVVSRVVAVLVDVTEIRSIEEQLRQAQKMEAVGQLAGGIAHDFNNLLTVIIGYTDLMLRNPATDLSTSNFLREIEKASEHASDLTRSLLAYSRRQVRTPEKLDLNEVILNSLSLLRSLVGDGVEVELKLEPNLRRVWIDQSEMSQMLLNISINARDAMDHMGKLEIETRNVDITADDSIEAGGARPGKYVQLSVSDVGCGISEEIQQRIFEPFFTTKPVGKGSGLGLSMVQGIISESGGVIQVTSRVGEGTTFKILLPEMLGTLALFKNSPSNQDPVGGDETILLVEDDDSVRLLTMNILGNYGYDVIPARNAQEAIDILDQQPDRIQALMTDLVMPGMNGFDLSEYIQAAIPGLPMLFMSGFVGEIARRELMNDENFTFLQKPFTPRDLAAKLRETLDRRIASKR</sequence>
<evidence type="ECO:0000313" key="14">
    <source>
        <dbReference type="Proteomes" id="UP000317977"/>
    </source>
</evidence>
<evidence type="ECO:0000256" key="2">
    <source>
        <dbReference type="ARBA" id="ARBA00012438"/>
    </source>
</evidence>
<dbReference type="SUPFAM" id="SSF55785">
    <property type="entry name" value="PYP-like sensor domain (PAS domain)"/>
    <property type="match status" value="5"/>
</dbReference>
<dbReference type="NCBIfam" id="TIGR00229">
    <property type="entry name" value="sensory_box"/>
    <property type="match status" value="3"/>
</dbReference>
<dbReference type="Pfam" id="PF08448">
    <property type="entry name" value="PAS_4"/>
    <property type="match status" value="1"/>
</dbReference>
<dbReference type="InterPro" id="IPR011006">
    <property type="entry name" value="CheY-like_superfamily"/>
</dbReference>
<dbReference type="EMBL" id="SJPX01000001">
    <property type="protein sequence ID" value="TWU57993.1"/>
    <property type="molecule type" value="Genomic_DNA"/>
</dbReference>
<dbReference type="InterPro" id="IPR035965">
    <property type="entry name" value="PAS-like_dom_sf"/>
</dbReference>
<dbReference type="InterPro" id="IPR001789">
    <property type="entry name" value="Sig_transdc_resp-reg_receiver"/>
</dbReference>
<reference evidence="13 14" key="1">
    <citation type="submission" date="2019-02" db="EMBL/GenBank/DDBJ databases">
        <title>Deep-cultivation of Planctomycetes and their phenomic and genomic characterization uncovers novel biology.</title>
        <authorList>
            <person name="Wiegand S."/>
            <person name="Jogler M."/>
            <person name="Boedeker C."/>
            <person name="Pinto D."/>
            <person name="Vollmers J."/>
            <person name="Rivas-Marin E."/>
            <person name="Kohn T."/>
            <person name="Peeters S.H."/>
            <person name="Heuer A."/>
            <person name="Rast P."/>
            <person name="Oberbeckmann S."/>
            <person name="Bunk B."/>
            <person name="Jeske O."/>
            <person name="Meyerdierks A."/>
            <person name="Storesund J.E."/>
            <person name="Kallscheuer N."/>
            <person name="Luecker S."/>
            <person name="Lage O.M."/>
            <person name="Pohl T."/>
            <person name="Merkel B.J."/>
            <person name="Hornburger P."/>
            <person name="Mueller R.-W."/>
            <person name="Bruemmer F."/>
            <person name="Labrenz M."/>
            <person name="Spormann A.M."/>
            <person name="Op Den Camp H."/>
            <person name="Overmann J."/>
            <person name="Amann R."/>
            <person name="Jetten M.S.M."/>
            <person name="Mascher T."/>
            <person name="Medema M.H."/>
            <person name="Devos D.P."/>
            <person name="Kaster A.-K."/>
            <person name="Ovreas L."/>
            <person name="Rohde M."/>
            <person name="Galperin M.Y."/>
            <person name="Jogler C."/>
        </authorList>
    </citation>
    <scope>NUCLEOTIDE SEQUENCE [LARGE SCALE GENOMIC DNA]</scope>
    <source>
        <strain evidence="13 14">Poly59</strain>
    </source>
</reference>
<dbReference type="RefSeq" id="WP_146532791.1">
    <property type="nucleotide sequence ID" value="NZ_SJPX01000001.1"/>
</dbReference>
<dbReference type="Proteomes" id="UP000317977">
    <property type="component" value="Unassembled WGS sequence"/>
</dbReference>
<organism evidence="13 14">
    <name type="scientific">Rubripirellula reticaptiva</name>
    <dbReference type="NCBI Taxonomy" id="2528013"/>
    <lineage>
        <taxon>Bacteria</taxon>
        <taxon>Pseudomonadati</taxon>
        <taxon>Planctomycetota</taxon>
        <taxon>Planctomycetia</taxon>
        <taxon>Pirellulales</taxon>
        <taxon>Pirellulaceae</taxon>
        <taxon>Rubripirellula</taxon>
    </lineage>
</organism>
<keyword evidence="14" id="KW-1185">Reference proteome</keyword>
<dbReference type="PRINTS" id="PR00344">
    <property type="entry name" value="BCTRLSENSOR"/>
</dbReference>
<dbReference type="InterPro" id="IPR036890">
    <property type="entry name" value="HATPase_C_sf"/>
</dbReference>
<dbReference type="Pfam" id="PF00072">
    <property type="entry name" value="Response_reg"/>
    <property type="match status" value="1"/>
</dbReference>
<dbReference type="SMART" id="SM00086">
    <property type="entry name" value="PAC"/>
    <property type="match status" value="4"/>
</dbReference>
<dbReference type="SUPFAM" id="SSF55874">
    <property type="entry name" value="ATPase domain of HSP90 chaperone/DNA topoisomerase II/histidine kinase"/>
    <property type="match status" value="1"/>
</dbReference>
<dbReference type="PROSITE" id="PS50110">
    <property type="entry name" value="RESPONSE_REGULATORY"/>
    <property type="match status" value="1"/>
</dbReference>
<evidence type="ECO:0000256" key="5">
    <source>
        <dbReference type="ARBA" id="ARBA00022777"/>
    </source>
</evidence>
<dbReference type="SMART" id="SM00448">
    <property type="entry name" value="REC"/>
    <property type="match status" value="1"/>
</dbReference>
<dbReference type="CDD" id="cd00082">
    <property type="entry name" value="HisKA"/>
    <property type="match status" value="1"/>
</dbReference>
<keyword evidence="4" id="KW-0808">Transferase</keyword>
<feature type="domain" description="PAC" evidence="12">
    <location>
        <begin position="677"/>
        <end position="727"/>
    </location>
</feature>
<feature type="domain" description="PAC" evidence="12">
    <location>
        <begin position="425"/>
        <end position="476"/>
    </location>
</feature>
<feature type="domain" description="PAS" evidence="11">
    <location>
        <begin position="85"/>
        <end position="140"/>
    </location>
</feature>
<dbReference type="SMART" id="SM00388">
    <property type="entry name" value="HisKA"/>
    <property type="match status" value="1"/>
</dbReference>
<evidence type="ECO:0000256" key="1">
    <source>
        <dbReference type="ARBA" id="ARBA00000085"/>
    </source>
</evidence>
<evidence type="ECO:0000256" key="3">
    <source>
        <dbReference type="ARBA" id="ARBA00022553"/>
    </source>
</evidence>
<evidence type="ECO:0000256" key="4">
    <source>
        <dbReference type="ARBA" id="ARBA00022679"/>
    </source>
</evidence>
<dbReference type="Gene3D" id="2.10.70.100">
    <property type="match status" value="2"/>
</dbReference>
<evidence type="ECO:0000259" key="12">
    <source>
        <dbReference type="PROSITE" id="PS50113"/>
    </source>
</evidence>
<dbReference type="InterPro" id="IPR036097">
    <property type="entry name" value="HisK_dim/P_sf"/>
</dbReference>
<dbReference type="PANTHER" id="PTHR43304">
    <property type="entry name" value="PHYTOCHROME-LIKE PROTEIN CPH1"/>
    <property type="match status" value="1"/>
</dbReference>
<name>A0A5C6F8B5_9BACT</name>
<feature type="modified residue" description="4-aspartylphosphate" evidence="6">
    <location>
        <position position="1035"/>
    </location>
</feature>
<feature type="domain" description="PAC" evidence="12">
    <location>
        <begin position="294"/>
        <end position="346"/>
    </location>
</feature>
<feature type="coiled-coil region" evidence="7">
    <location>
        <begin position="40"/>
        <end position="67"/>
    </location>
</feature>
<gene>
    <name evidence="13" type="ORF">Poly59_09020</name>
</gene>